<dbReference type="RefSeq" id="WP_096310482.1">
    <property type="nucleotide sequence ID" value="NZ_BAAAVX010000003.1"/>
</dbReference>
<evidence type="ECO:0000256" key="2">
    <source>
        <dbReference type="SAM" id="SignalP"/>
    </source>
</evidence>
<evidence type="ECO:0008006" key="5">
    <source>
        <dbReference type="Google" id="ProtNLM"/>
    </source>
</evidence>
<keyword evidence="4" id="KW-1185">Reference proteome</keyword>
<evidence type="ECO:0000313" key="4">
    <source>
        <dbReference type="Proteomes" id="UP000825367"/>
    </source>
</evidence>
<feature type="chain" id="PRO_5045423904" description="PE-PGRS family protein" evidence="2">
    <location>
        <begin position="23"/>
        <end position="284"/>
    </location>
</feature>
<sequence length="284" mass="29015">MENIARRSVLTVAALTTAGALALTPVTVAPLDAHSPTRISDQTVALADAWSQLFTDTASSVTGLVTMTIGANNNYPLPSPTFPLAPVVTQLVLNEFAYAGLLLTGQGGQVPGWIGAHLTEVGKIAQLAVSAVPGVAFEQLKAPFFAAAQTLEFIANSANPLTALFQAPAVFLNIALNSQYGLLGFTGPIGLSLIFRNLLANAVYTPLPSVVLPFKTASKAAAQPKAAATPTPVKTAAAPSGTASSARSKHTAPSSAASSKRKPSASAKTDTKGADTGRGRSNRK</sequence>
<protein>
    <recommendedName>
        <fullName evidence="5">PE-PGRS family protein</fullName>
    </recommendedName>
</protein>
<dbReference type="Proteomes" id="UP000825367">
    <property type="component" value="Chromosome"/>
</dbReference>
<evidence type="ECO:0000313" key="3">
    <source>
        <dbReference type="EMBL" id="QYL18226.1"/>
    </source>
</evidence>
<accession>A0ABX8VQI2</accession>
<feature type="compositionally biased region" description="Low complexity" evidence="1">
    <location>
        <begin position="223"/>
        <end position="268"/>
    </location>
</feature>
<reference evidence="3 4" key="1">
    <citation type="submission" date="2021-07" db="EMBL/GenBank/DDBJ databases">
        <title>Whole genome sequencing of non-tuberculosis mycobacteria type-strains.</title>
        <authorList>
            <person name="Igarashi Y."/>
            <person name="Osugi A."/>
            <person name="Mitarai S."/>
        </authorList>
    </citation>
    <scope>NUCLEOTIDE SEQUENCE [LARGE SCALE GENOMIC DNA]</scope>
    <source>
        <strain evidence="3 4">JCM 16370</strain>
    </source>
</reference>
<feature type="compositionally biased region" description="Basic and acidic residues" evidence="1">
    <location>
        <begin position="269"/>
        <end position="278"/>
    </location>
</feature>
<name>A0ABX8VQI2_9MYCO</name>
<gene>
    <name evidence="3" type="ORF">K0O64_06775</name>
</gene>
<proteinExistence type="predicted"/>
<feature type="region of interest" description="Disordered" evidence="1">
    <location>
        <begin position="223"/>
        <end position="284"/>
    </location>
</feature>
<feature type="signal peptide" evidence="2">
    <location>
        <begin position="1"/>
        <end position="22"/>
    </location>
</feature>
<dbReference type="EMBL" id="CP080333">
    <property type="protein sequence ID" value="QYL18226.1"/>
    <property type="molecule type" value="Genomic_DNA"/>
</dbReference>
<evidence type="ECO:0000256" key="1">
    <source>
        <dbReference type="SAM" id="MobiDB-lite"/>
    </source>
</evidence>
<organism evidence="3 4">
    <name type="scientific">Mycolicibacterium pallens</name>
    <dbReference type="NCBI Taxonomy" id="370524"/>
    <lineage>
        <taxon>Bacteria</taxon>
        <taxon>Bacillati</taxon>
        <taxon>Actinomycetota</taxon>
        <taxon>Actinomycetes</taxon>
        <taxon>Mycobacteriales</taxon>
        <taxon>Mycobacteriaceae</taxon>
        <taxon>Mycolicibacterium</taxon>
    </lineage>
</organism>
<dbReference type="PROSITE" id="PS51318">
    <property type="entry name" value="TAT"/>
    <property type="match status" value="1"/>
</dbReference>
<keyword evidence="2" id="KW-0732">Signal</keyword>
<dbReference type="InterPro" id="IPR006311">
    <property type="entry name" value="TAT_signal"/>
</dbReference>